<dbReference type="EMBL" id="CP136521">
    <property type="protein sequence ID" value="WOD44285.1"/>
    <property type="molecule type" value="Genomic_DNA"/>
</dbReference>
<dbReference type="KEGG" id="hws:RNZ46_03255"/>
<dbReference type="SUPFAM" id="SSF81901">
    <property type="entry name" value="HCP-like"/>
    <property type="match status" value="1"/>
</dbReference>
<keyword evidence="4" id="KW-1185">Reference proteome</keyword>
<gene>
    <name evidence="3" type="ORF">RNZ46_03255</name>
</gene>
<dbReference type="AlphaFoldDB" id="A0AA97EPS7"/>
<proteinExistence type="predicted"/>
<reference evidence="4" key="1">
    <citation type="submission" date="2024-06" db="EMBL/GenBank/DDBJ databases">
        <title>Hwangdonia haimaensis gen. nov., sp. nov., a member of the family Flavobacteriaceae isolated from the haima cold seep.</title>
        <authorList>
            <person name="Li J."/>
        </authorList>
    </citation>
    <scope>NUCLEOTIDE SEQUENCE [LARGE SCALE GENOMIC DNA]</scope>
    <source>
        <strain evidence="4">SCSIO 19198</strain>
    </source>
</reference>
<keyword evidence="2" id="KW-0472">Membrane</keyword>
<dbReference type="Proteomes" id="UP001302486">
    <property type="component" value="Chromosome"/>
</dbReference>
<evidence type="ECO:0000256" key="2">
    <source>
        <dbReference type="SAM" id="Phobius"/>
    </source>
</evidence>
<evidence type="ECO:0000313" key="3">
    <source>
        <dbReference type="EMBL" id="WOD44285.1"/>
    </source>
</evidence>
<feature type="transmembrane region" description="Helical" evidence="2">
    <location>
        <begin position="5"/>
        <end position="20"/>
    </location>
</feature>
<dbReference type="InterPro" id="IPR011990">
    <property type="entry name" value="TPR-like_helical_dom_sf"/>
</dbReference>
<sequence length="191" mass="21844">MYNKIIKLIIAAGIIAYAVYQFTEGYIGNGIMFILLSLIFVFLYFKNEFILLAFLRLRKQDFDGAKKWLSKIKNPESALVRKQQGYYNYLHGLMVSQSNMNEAEKYFKKAISLGLSMDHDLAMAKLNLSGIAFSKRRKQEAQKLLSEAQKLDKQGMLTDQIKMMKQNMKRAAGPNQHYGAGGSLRAQKRRG</sequence>
<dbReference type="Gene3D" id="1.25.40.10">
    <property type="entry name" value="Tetratricopeptide repeat domain"/>
    <property type="match status" value="1"/>
</dbReference>
<name>A0AA97EPS7_9FLAO</name>
<feature type="transmembrane region" description="Helical" evidence="2">
    <location>
        <begin position="26"/>
        <end position="45"/>
    </location>
</feature>
<evidence type="ECO:0000313" key="4">
    <source>
        <dbReference type="Proteomes" id="UP001302486"/>
    </source>
</evidence>
<keyword evidence="2" id="KW-0812">Transmembrane</keyword>
<protein>
    <submittedName>
        <fullName evidence="3">DUF2892 domain-containing protein</fullName>
    </submittedName>
</protein>
<accession>A0AA97EPS7</accession>
<organism evidence="3 4">
    <name type="scientific">Hwangdonia lutea</name>
    <dbReference type="NCBI Taxonomy" id="3075823"/>
    <lineage>
        <taxon>Bacteria</taxon>
        <taxon>Pseudomonadati</taxon>
        <taxon>Bacteroidota</taxon>
        <taxon>Flavobacteriia</taxon>
        <taxon>Flavobacteriales</taxon>
        <taxon>Flavobacteriaceae</taxon>
        <taxon>Hwangdonia</taxon>
    </lineage>
</organism>
<dbReference type="RefSeq" id="WP_316983956.1">
    <property type="nucleotide sequence ID" value="NZ_CP136521.1"/>
</dbReference>
<evidence type="ECO:0000256" key="1">
    <source>
        <dbReference type="SAM" id="MobiDB-lite"/>
    </source>
</evidence>
<feature type="region of interest" description="Disordered" evidence="1">
    <location>
        <begin position="168"/>
        <end position="191"/>
    </location>
</feature>
<keyword evidence="2" id="KW-1133">Transmembrane helix</keyword>